<keyword evidence="2" id="KW-0863">Zinc-finger</keyword>
<dbReference type="Gene3D" id="2.20.25.240">
    <property type="match status" value="1"/>
</dbReference>
<reference evidence="5" key="1">
    <citation type="journal article" date="2021" name="G3 (Bethesda)">
        <title>Genome and transcriptome analysis of the beet armyworm Spodoptera exigua reveals targets for pest control. .</title>
        <authorList>
            <person name="Simon S."/>
            <person name="Breeschoten T."/>
            <person name="Jansen H.J."/>
            <person name="Dirks R.P."/>
            <person name="Schranz M.E."/>
            <person name="Ros V.I.D."/>
        </authorList>
    </citation>
    <scope>NUCLEOTIDE SEQUENCE</scope>
    <source>
        <strain evidence="5">TB_SE_WUR_2020</strain>
    </source>
</reference>
<dbReference type="EMBL" id="JACEFF010000057">
    <property type="protein sequence ID" value="KAH9645076.1"/>
    <property type="molecule type" value="Genomic_DNA"/>
</dbReference>
<dbReference type="InterPro" id="IPR007588">
    <property type="entry name" value="Znf_FLYWCH"/>
</dbReference>
<dbReference type="AlphaFoldDB" id="A0A922SPP4"/>
<dbReference type="Proteomes" id="UP000814243">
    <property type="component" value="Unassembled WGS sequence"/>
</dbReference>
<evidence type="ECO:0000313" key="6">
    <source>
        <dbReference type="Proteomes" id="UP000814243"/>
    </source>
</evidence>
<feature type="domain" description="FLYWCH-type" evidence="4">
    <location>
        <begin position="8"/>
        <end position="68"/>
    </location>
</feature>
<accession>A0A922SPP4</accession>
<name>A0A922SPP4_SPOEX</name>
<evidence type="ECO:0000256" key="3">
    <source>
        <dbReference type="ARBA" id="ARBA00022833"/>
    </source>
</evidence>
<evidence type="ECO:0000313" key="5">
    <source>
        <dbReference type="EMBL" id="KAH9645076.1"/>
    </source>
</evidence>
<evidence type="ECO:0000256" key="2">
    <source>
        <dbReference type="ARBA" id="ARBA00022771"/>
    </source>
</evidence>
<organism evidence="5 6">
    <name type="scientific">Spodoptera exigua</name>
    <name type="common">Beet armyworm</name>
    <name type="synonym">Noctua fulgens</name>
    <dbReference type="NCBI Taxonomy" id="7107"/>
    <lineage>
        <taxon>Eukaryota</taxon>
        <taxon>Metazoa</taxon>
        <taxon>Ecdysozoa</taxon>
        <taxon>Arthropoda</taxon>
        <taxon>Hexapoda</taxon>
        <taxon>Insecta</taxon>
        <taxon>Pterygota</taxon>
        <taxon>Neoptera</taxon>
        <taxon>Endopterygota</taxon>
        <taxon>Lepidoptera</taxon>
        <taxon>Glossata</taxon>
        <taxon>Ditrysia</taxon>
        <taxon>Noctuoidea</taxon>
        <taxon>Noctuidae</taxon>
        <taxon>Amphipyrinae</taxon>
        <taxon>Spodoptera</taxon>
    </lineage>
</organism>
<keyword evidence="1" id="KW-0479">Metal-binding</keyword>
<sequence length="85" mass="9735">MDKYEPQFVKTLQGATLLLLDGFTFNKNGTMVSGRTRYVCSKTSKGCKARVFLDSNNKVINYFNDHNHGCIKYIITRNGYFVKVD</sequence>
<proteinExistence type="predicted"/>
<evidence type="ECO:0000256" key="1">
    <source>
        <dbReference type="ARBA" id="ARBA00022723"/>
    </source>
</evidence>
<protein>
    <recommendedName>
        <fullName evidence="4">FLYWCH-type domain-containing protein</fullName>
    </recommendedName>
</protein>
<evidence type="ECO:0000259" key="4">
    <source>
        <dbReference type="Pfam" id="PF04500"/>
    </source>
</evidence>
<keyword evidence="3" id="KW-0862">Zinc</keyword>
<gene>
    <name evidence="5" type="ORF">HF086_005621</name>
</gene>
<dbReference type="Pfam" id="PF04500">
    <property type="entry name" value="FLYWCH"/>
    <property type="match status" value="1"/>
</dbReference>
<dbReference type="GO" id="GO:0008270">
    <property type="term" value="F:zinc ion binding"/>
    <property type="evidence" value="ECO:0007669"/>
    <property type="project" value="UniProtKB-KW"/>
</dbReference>
<comment type="caution">
    <text evidence="5">The sequence shown here is derived from an EMBL/GenBank/DDBJ whole genome shotgun (WGS) entry which is preliminary data.</text>
</comment>